<dbReference type="PROSITE" id="PS50059">
    <property type="entry name" value="FKBP_PPIASE"/>
    <property type="match status" value="1"/>
</dbReference>
<dbReference type="AlphaFoldDB" id="A0A2S2DZ42"/>
<dbReference type="EMBL" id="CP029347">
    <property type="protein sequence ID" value="AWL10664.1"/>
    <property type="molecule type" value="Genomic_DNA"/>
</dbReference>
<comment type="catalytic activity">
    <reaction evidence="1 5 6">
        <text>[protein]-peptidylproline (omega=180) = [protein]-peptidylproline (omega=0)</text>
        <dbReference type="Rhea" id="RHEA:16237"/>
        <dbReference type="Rhea" id="RHEA-COMP:10747"/>
        <dbReference type="Rhea" id="RHEA-COMP:10748"/>
        <dbReference type="ChEBI" id="CHEBI:83833"/>
        <dbReference type="ChEBI" id="CHEBI:83834"/>
        <dbReference type="EC" id="5.2.1.8"/>
    </reaction>
</comment>
<reference evidence="9 10" key="1">
    <citation type="submission" date="2018-05" db="EMBL/GenBank/DDBJ databases">
        <title>Salinimonas sp. HMF8227 Genome sequencing and assembly.</title>
        <authorList>
            <person name="Kang H."/>
            <person name="Kang J."/>
            <person name="Cha I."/>
            <person name="Kim H."/>
            <person name="Joh K."/>
        </authorList>
    </citation>
    <scope>NUCLEOTIDE SEQUENCE [LARGE SCALE GENOMIC DNA]</scope>
    <source>
        <strain evidence="9 10">HMF8227</strain>
    </source>
</reference>
<dbReference type="Gene3D" id="3.10.50.40">
    <property type="match status" value="1"/>
</dbReference>
<keyword evidence="10" id="KW-1185">Reference proteome</keyword>
<dbReference type="NCBIfam" id="NF008602">
    <property type="entry name" value="PRK11570.1"/>
    <property type="match status" value="1"/>
</dbReference>
<dbReference type="InterPro" id="IPR046357">
    <property type="entry name" value="PPIase_dom_sf"/>
</dbReference>
<dbReference type="PANTHER" id="PTHR43811">
    <property type="entry name" value="FKBP-TYPE PEPTIDYL-PROLYL CIS-TRANS ISOMERASE FKPA"/>
    <property type="match status" value="1"/>
</dbReference>
<dbReference type="OrthoDB" id="9814548at2"/>
<sequence length="205" mass="22113">MSKYESVEARASYGIGLNMGEQLASNPFDGLDIDAVTAGIATAFNKEPSEVAPEDLQAAFEEIQKRMQAQKEEEAKAQIQAGVDFLKENGARDEVTVTDTGLQYEVLAEGEGESPTAEDKVKVHYHGTFIDGQVFDSSVQRGEPVEFPANGVIAGWTEALQLMKPGSKFKLAVPHQLAYGEQGAGGAIPPYTTLCFEVELLEVVK</sequence>
<comment type="similarity">
    <text evidence="2 6">Belongs to the FKBP-type PPIase family.</text>
</comment>
<dbReference type="InterPro" id="IPR000774">
    <property type="entry name" value="PPIase_FKBP_N"/>
</dbReference>
<dbReference type="KEGG" id="salh:HMF8227_00156"/>
<dbReference type="FunFam" id="3.10.50.40:FF:000004">
    <property type="entry name" value="Peptidyl-prolyl cis-trans isomerase"/>
    <property type="match status" value="1"/>
</dbReference>
<dbReference type="RefSeq" id="WP_109338363.1">
    <property type="nucleotide sequence ID" value="NZ_CP029347.1"/>
</dbReference>
<keyword evidence="4 5" id="KW-0413">Isomerase</keyword>
<evidence type="ECO:0000256" key="1">
    <source>
        <dbReference type="ARBA" id="ARBA00000971"/>
    </source>
</evidence>
<dbReference type="Gene3D" id="1.10.287.460">
    <property type="entry name" value="Peptidyl-prolyl cis-trans isomerase, FKBP-type, N-terminal domain"/>
    <property type="match status" value="1"/>
</dbReference>
<dbReference type="PANTHER" id="PTHR43811:SF23">
    <property type="entry name" value="FKBP-TYPE 22 KDA PEPTIDYL-PROLYL CIS-TRANS ISOMERASE"/>
    <property type="match status" value="1"/>
</dbReference>
<proteinExistence type="inferred from homology"/>
<evidence type="ECO:0000256" key="7">
    <source>
        <dbReference type="SAM" id="Coils"/>
    </source>
</evidence>
<name>A0A2S2DZ42_9ALTE</name>
<evidence type="ECO:0000313" key="10">
    <source>
        <dbReference type="Proteomes" id="UP000245728"/>
    </source>
</evidence>
<protein>
    <recommendedName>
        <fullName evidence="6">Peptidyl-prolyl cis-trans isomerase</fullName>
        <ecNumber evidence="6">5.2.1.8</ecNumber>
    </recommendedName>
</protein>
<evidence type="ECO:0000256" key="2">
    <source>
        <dbReference type="ARBA" id="ARBA00006577"/>
    </source>
</evidence>
<dbReference type="InterPro" id="IPR001179">
    <property type="entry name" value="PPIase_FKBP_dom"/>
</dbReference>
<evidence type="ECO:0000256" key="5">
    <source>
        <dbReference type="PROSITE-ProRule" id="PRU00277"/>
    </source>
</evidence>
<keyword evidence="3 5" id="KW-0697">Rotamase</keyword>
<dbReference type="Proteomes" id="UP000245728">
    <property type="component" value="Chromosome"/>
</dbReference>
<dbReference type="SUPFAM" id="SSF54534">
    <property type="entry name" value="FKBP-like"/>
    <property type="match status" value="1"/>
</dbReference>
<evidence type="ECO:0000259" key="8">
    <source>
        <dbReference type="PROSITE" id="PS50059"/>
    </source>
</evidence>
<dbReference type="Pfam" id="PF00254">
    <property type="entry name" value="FKBP_C"/>
    <property type="match status" value="1"/>
</dbReference>
<evidence type="ECO:0000256" key="4">
    <source>
        <dbReference type="ARBA" id="ARBA00023235"/>
    </source>
</evidence>
<gene>
    <name evidence="9" type="primary">fklB</name>
    <name evidence="9" type="ORF">HMF8227_00156</name>
</gene>
<keyword evidence="7" id="KW-0175">Coiled coil</keyword>
<feature type="domain" description="PPIase FKBP-type" evidence="8">
    <location>
        <begin position="118"/>
        <end position="204"/>
    </location>
</feature>
<dbReference type="EC" id="5.2.1.8" evidence="6"/>
<organism evidence="9 10">
    <name type="scientific">Saliniradius amylolyticus</name>
    <dbReference type="NCBI Taxonomy" id="2183582"/>
    <lineage>
        <taxon>Bacteria</taxon>
        <taxon>Pseudomonadati</taxon>
        <taxon>Pseudomonadota</taxon>
        <taxon>Gammaproteobacteria</taxon>
        <taxon>Alteromonadales</taxon>
        <taxon>Alteromonadaceae</taxon>
        <taxon>Saliniradius</taxon>
    </lineage>
</organism>
<evidence type="ECO:0000256" key="6">
    <source>
        <dbReference type="RuleBase" id="RU003915"/>
    </source>
</evidence>
<dbReference type="Pfam" id="PF01346">
    <property type="entry name" value="FKBP_N"/>
    <property type="match status" value="1"/>
</dbReference>
<dbReference type="GO" id="GO:0006457">
    <property type="term" value="P:protein folding"/>
    <property type="evidence" value="ECO:0007669"/>
    <property type="project" value="InterPro"/>
</dbReference>
<evidence type="ECO:0000256" key="3">
    <source>
        <dbReference type="ARBA" id="ARBA00023110"/>
    </source>
</evidence>
<dbReference type="GO" id="GO:0003755">
    <property type="term" value="F:peptidyl-prolyl cis-trans isomerase activity"/>
    <property type="evidence" value="ECO:0007669"/>
    <property type="project" value="UniProtKB-UniRule"/>
</dbReference>
<evidence type="ECO:0000313" key="9">
    <source>
        <dbReference type="EMBL" id="AWL10664.1"/>
    </source>
</evidence>
<feature type="coiled-coil region" evidence="7">
    <location>
        <begin position="60"/>
        <end position="89"/>
    </location>
</feature>
<accession>A0A2S2DZ42</accession>
<dbReference type="InterPro" id="IPR036944">
    <property type="entry name" value="PPIase_FKBP_N_sf"/>
</dbReference>